<dbReference type="Proteomes" id="UP000324222">
    <property type="component" value="Unassembled WGS sequence"/>
</dbReference>
<feature type="region of interest" description="Disordered" evidence="1">
    <location>
        <begin position="31"/>
        <end position="66"/>
    </location>
</feature>
<protein>
    <submittedName>
        <fullName evidence="2">Uncharacterized protein</fullName>
    </submittedName>
</protein>
<comment type="caution">
    <text evidence="2">The sequence shown here is derived from an EMBL/GenBank/DDBJ whole genome shotgun (WGS) entry which is preliminary data.</text>
</comment>
<gene>
    <name evidence="2" type="ORF">E2C01_067028</name>
</gene>
<sequence>MGGGGCLGCGAGTAEDTWGRLAGGVGEMGHMLHQRERDGRHAPQGPPARTREERGGVGAAAGGAAPAAAGAGLVVGRPRQEGAGASPLTAAAARHDFVRGARYAHAARRGRVVNTTWGRVGPRPLASRRPSWASARLHPRLAPRSHAAGP</sequence>
<reference evidence="2 3" key="1">
    <citation type="submission" date="2019-05" db="EMBL/GenBank/DDBJ databases">
        <title>Another draft genome of Portunus trituberculatus and its Hox gene families provides insights of decapod evolution.</title>
        <authorList>
            <person name="Jeong J.-H."/>
            <person name="Song I."/>
            <person name="Kim S."/>
            <person name="Choi T."/>
            <person name="Kim D."/>
            <person name="Ryu S."/>
            <person name="Kim W."/>
        </authorList>
    </citation>
    <scope>NUCLEOTIDE SEQUENCE [LARGE SCALE GENOMIC DNA]</scope>
    <source>
        <tissue evidence="2">Muscle</tissue>
    </source>
</reference>
<feature type="region of interest" description="Disordered" evidence="1">
    <location>
        <begin position="117"/>
        <end position="150"/>
    </location>
</feature>
<proteinExistence type="predicted"/>
<evidence type="ECO:0000313" key="3">
    <source>
        <dbReference type="Proteomes" id="UP000324222"/>
    </source>
</evidence>
<evidence type="ECO:0000313" key="2">
    <source>
        <dbReference type="EMBL" id="MPC72715.1"/>
    </source>
</evidence>
<dbReference type="EMBL" id="VSRR010035269">
    <property type="protein sequence ID" value="MPC72715.1"/>
    <property type="molecule type" value="Genomic_DNA"/>
</dbReference>
<organism evidence="2 3">
    <name type="scientific">Portunus trituberculatus</name>
    <name type="common">Swimming crab</name>
    <name type="synonym">Neptunus trituberculatus</name>
    <dbReference type="NCBI Taxonomy" id="210409"/>
    <lineage>
        <taxon>Eukaryota</taxon>
        <taxon>Metazoa</taxon>
        <taxon>Ecdysozoa</taxon>
        <taxon>Arthropoda</taxon>
        <taxon>Crustacea</taxon>
        <taxon>Multicrustacea</taxon>
        <taxon>Malacostraca</taxon>
        <taxon>Eumalacostraca</taxon>
        <taxon>Eucarida</taxon>
        <taxon>Decapoda</taxon>
        <taxon>Pleocyemata</taxon>
        <taxon>Brachyura</taxon>
        <taxon>Eubrachyura</taxon>
        <taxon>Portunoidea</taxon>
        <taxon>Portunidae</taxon>
        <taxon>Portuninae</taxon>
        <taxon>Portunus</taxon>
    </lineage>
</organism>
<accession>A0A5B7HSJ0</accession>
<name>A0A5B7HSJ0_PORTR</name>
<evidence type="ECO:0000256" key="1">
    <source>
        <dbReference type="SAM" id="MobiDB-lite"/>
    </source>
</evidence>
<dbReference type="AlphaFoldDB" id="A0A5B7HSJ0"/>
<keyword evidence="3" id="KW-1185">Reference proteome</keyword>